<dbReference type="InterPro" id="IPR016024">
    <property type="entry name" value="ARM-type_fold"/>
</dbReference>
<dbReference type="GO" id="GO:0005737">
    <property type="term" value="C:cytoplasm"/>
    <property type="evidence" value="ECO:0007669"/>
    <property type="project" value="TreeGrafter"/>
</dbReference>
<organism evidence="2 3">
    <name type="scientific">Monoraphidium neglectum</name>
    <dbReference type="NCBI Taxonomy" id="145388"/>
    <lineage>
        <taxon>Eukaryota</taxon>
        <taxon>Viridiplantae</taxon>
        <taxon>Chlorophyta</taxon>
        <taxon>core chlorophytes</taxon>
        <taxon>Chlorophyceae</taxon>
        <taxon>CS clade</taxon>
        <taxon>Sphaeropleales</taxon>
        <taxon>Selenastraceae</taxon>
        <taxon>Monoraphidium</taxon>
    </lineage>
</organism>
<dbReference type="PANTHER" id="PTHR16306:SF0">
    <property type="entry name" value="TRANSLIN-ASSOCIATED FACTOR X-INTERACTING PROTEIN 1"/>
    <property type="match status" value="1"/>
</dbReference>
<dbReference type="Proteomes" id="UP000054498">
    <property type="component" value="Unassembled WGS sequence"/>
</dbReference>
<sequence>MVLIELLGGCLGSHALQIMAVLSEALMHCASAEAQLQALAAWLVLVRGLAARAPQLLERVAAQAAVVLLPVLEAAAARAAARGEAAEGQHEQQQQQGDGRDGAAALSLAAAVLGEMVVRQRHLVRRALQAMPPLPEVPELEEINRVLAQEHQSSGPAGKLALLVRALRHESPGVRHAALGELRAFMTRCRRFVRGLAASAGAAGGGPGKGSGGGAGGGGGEAGAGPALLADLMAALLSSCDNAARSHLGLSMRQRCAECLGLLGAVDPARLRPALQSGEVDHRLLHSAKDFLVTLVTRHLVRILETSTDTQQLEITGYAIQHLLQYYTSERLAAAAGVAPRPVSPAAAPLAGRAAPAAKGAAAAAAAPTAAPEAPAAVGPSAAASAQGSLFSFLPDDIQPIVAPYLTTKFTLGAPKPSTDSLRGGTGFESWREYCD</sequence>
<evidence type="ECO:0000256" key="1">
    <source>
        <dbReference type="SAM" id="MobiDB-lite"/>
    </source>
</evidence>
<feature type="compositionally biased region" description="Gly residues" evidence="1">
    <location>
        <begin position="202"/>
        <end position="220"/>
    </location>
</feature>
<dbReference type="RefSeq" id="XP_013892617.1">
    <property type="nucleotide sequence ID" value="XM_014037163.1"/>
</dbReference>
<protein>
    <submittedName>
        <fullName evidence="2">Uncharacterized protein</fullName>
    </submittedName>
</protein>
<dbReference type="SUPFAM" id="SSF48371">
    <property type="entry name" value="ARM repeat"/>
    <property type="match status" value="1"/>
</dbReference>
<dbReference type="KEGG" id="mng:MNEG_14365"/>
<dbReference type="STRING" id="145388.A0A0D2J0M6"/>
<dbReference type="GeneID" id="25731920"/>
<gene>
    <name evidence="2" type="ORF">MNEG_14365</name>
</gene>
<dbReference type="EMBL" id="KK104649">
    <property type="protein sequence ID" value="KIY93597.1"/>
    <property type="molecule type" value="Genomic_DNA"/>
</dbReference>
<reference evidence="2 3" key="1">
    <citation type="journal article" date="2013" name="BMC Genomics">
        <title>Reconstruction of the lipid metabolism for the microalga Monoraphidium neglectum from its genome sequence reveals characteristics suitable for biofuel production.</title>
        <authorList>
            <person name="Bogen C."/>
            <person name="Al-Dilaimi A."/>
            <person name="Albersmeier A."/>
            <person name="Wichmann J."/>
            <person name="Grundmann M."/>
            <person name="Rupp O."/>
            <person name="Lauersen K.J."/>
            <person name="Blifernez-Klassen O."/>
            <person name="Kalinowski J."/>
            <person name="Goesmann A."/>
            <person name="Mussgnug J.H."/>
            <person name="Kruse O."/>
        </authorList>
    </citation>
    <scope>NUCLEOTIDE SEQUENCE [LARGE SCALE GENOMIC DNA]</scope>
    <source>
        <strain evidence="2 3">SAG 48.87</strain>
    </source>
</reference>
<dbReference type="AlphaFoldDB" id="A0A0D2J0M6"/>
<evidence type="ECO:0000313" key="3">
    <source>
        <dbReference type="Proteomes" id="UP000054498"/>
    </source>
</evidence>
<proteinExistence type="predicted"/>
<dbReference type="PANTHER" id="PTHR16306">
    <property type="entry name" value="TRANSLIN-ASSOCIATED FACTOR X-INTERACTING PROTEIN 1"/>
    <property type="match status" value="1"/>
</dbReference>
<accession>A0A0D2J0M6</accession>
<feature type="region of interest" description="Disordered" evidence="1">
    <location>
        <begin position="199"/>
        <end position="220"/>
    </location>
</feature>
<dbReference type="OrthoDB" id="381190at2759"/>
<evidence type="ECO:0000313" key="2">
    <source>
        <dbReference type="EMBL" id="KIY93597.1"/>
    </source>
</evidence>
<name>A0A0D2J0M6_9CHLO</name>
<keyword evidence="3" id="KW-1185">Reference proteome</keyword>